<dbReference type="VEuPathDB" id="FungiDB:MYCTH_2298770"/>
<dbReference type="KEGG" id="mtm:MYCTH_2298770"/>
<gene>
    <name evidence="2" type="ORF">MYCTH_2298770</name>
</gene>
<feature type="compositionally biased region" description="Low complexity" evidence="1">
    <location>
        <begin position="19"/>
        <end position="32"/>
    </location>
</feature>
<evidence type="ECO:0000313" key="2">
    <source>
        <dbReference type="EMBL" id="AEO55195.1"/>
    </source>
</evidence>
<dbReference type="eggNOG" id="ENOG502T1ZY">
    <property type="taxonomic scope" value="Eukaryota"/>
</dbReference>
<organism evidence="2 3">
    <name type="scientific">Thermothelomyces thermophilus (strain ATCC 42464 / BCRC 31852 / DSM 1799)</name>
    <name type="common">Sporotrichum thermophile</name>
    <dbReference type="NCBI Taxonomy" id="573729"/>
    <lineage>
        <taxon>Eukaryota</taxon>
        <taxon>Fungi</taxon>
        <taxon>Dikarya</taxon>
        <taxon>Ascomycota</taxon>
        <taxon>Pezizomycotina</taxon>
        <taxon>Sordariomycetes</taxon>
        <taxon>Sordariomycetidae</taxon>
        <taxon>Sordariales</taxon>
        <taxon>Chaetomiaceae</taxon>
        <taxon>Thermothelomyces</taxon>
    </lineage>
</organism>
<dbReference type="HOGENOM" id="CLU_122516_0_0_1"/>
<dbReference type="RefSeq" id="XP_003660440.1">
    <property type="nucleotide sequence ID" value="XM_003660392.1"/>
</dbReference>
<keyword evidence="3" id="KW-1185">Reference proteome</keyword>
<protein>
    <submittedName>
        <fullName evidence="2">Uncharacterized protein</fullName>
    </submittedName>
</protein>
<dbReference type="InParanoid" id="G2Q3D5"/>
<accession>G2Q3D5</accession>
<reference evidence="2 3" key="1">
    <citation type="journal article" date="2011" name="Nat. Biotechnol.">
        <title>Comparative genomic analysis of the thermophilic biomass-degrading fungi Myceliophthora thermophila and Thielavia terrestris.</title>
        <authorList>
            <person name="Berka R.M."/>
            <person name="Grigoriev I.V."/>
            <person name="Otillar R."/>
            <person name="Salamov A."/>
            <person name="Grimwood J."/>
            <person name="Reid I."/>
            <person name="Ishmael N."/>
            <person name="John T."/>
            <person name="Darmond C."/>
            <person name="Moisan M.-C."/>
            <person name="Henrissat B."/>
            <person name="Coutinho P.M."/>
            <person name="Lombard V."/>
            <person name="Natvig D.O."/>
            <person name="Lindquist E."/>
            <person name="Schmutz J."/>
            <person name="Lucas S."/>
            <person name="Harris P."/>
            <person name="Powlowski J."/>
            <person name="Bellemare A."/>
            <person name="Taylor D."/>
            <person name="Butler G."/>
            <person name="de Vries R.P."/>
            <person name="Allijn I.E."/>
            <person name="van den Brink J."/>
            <person name="Ushinsky S."/>
            <person name="Storms R."/>
            <person name="Powell A.J."/>
            <person name="Paulsen I.T."/>
            <person name="Elbourne L.D.H."/>
            <person name="Baker S.E."/>
            <person name="Magnuson J."/>
            <person name="LaBoissiere S."/>
            <person name="Clutterbuck A.J."/>
            <person name="Martinez D."/>
            <person name="Wogulis M."/>
            <person name="de Leon A.L."/>
            <person name="Rey M.W."/>
            <person name="Tsang A."/>
        </authorList>
    </citation>
    <scope>NUCLEOTIDE SEQUENCE [LARGE SCALE GENOMIC DNA]</scope>
    <source>
        <strain evidence="3">ATCC 42464 / BCRC 31852 / DSM 1799</strain>
    </source>
</reference>
<feature type="region of interest" description="Disordered" evidence="1">
    <location>
        <begin position="1"/>
        <end position="90"/>
    </location>
</feature>
<feature type="compositionally biased region" description="Polar residues" evidence="1">
    <location>
        <begin position="56"/>
        <end position="68"/>
    </location>
</feature>
<evidence type="ECO:0000256" key="1">
    <source>
        <dbReference type="SAM" id="MobiDB-lite"/>
    </source>
</evidence>
<dbReference type="Proteomes" id="UP000007322">
    <property type="component" value="Chromosome 1"/>
</dbReference>
<dbReference type="GeneID" id="11508023"/>
<feature type="compositionally biased region" description="Polar residues" evidence="1">
    <location>
        <begin position="9"/>
        <end position="18"/>
    </location>
</feature>
<dbReference type="EMBL" id="CP003002">
    <property type="protein sequence ID" value="AEO55195.1"/>
    <property type="molecule type" value="Genomic_DNA"/>
</dbReference>
<dbReference type="AlphaFoldDB" id="G2Q3D5"/>
<dbReference type="OMA" id="CFKHLTR"/>
<sequence length="184" mass="20539">MFRTPKATGASSNQMARSNNNNNNNNNDYNNNTAARPGTPPSPTNGSEKPLPDPGSSATPQRPGTSGTEAALKMTRRQASEKYRQAQRAERIYRAKKRSAIARANYADAKQNFRQARSHFALGCKLLVAAIRGWPYIVREKREARRVKAEEEMRRKVLEKKRRLDEKLGVVGEGANQEAGEEGR</sequence>
<dbReference type="OrthoDB" id="4590966at2759"/>
<proteinExistence type="predicted"/>
<evidence type="ECO:0000313" key="3">
    <source>
        <dbReference type="Proteomes" id="UP000007322"/>
    </source>
</evidence>
<name>G2Q3D5_THET4</name>
<feature type="compositionally biased region" description="Basic and acidic residues" evidence="1">
    <location>
        <begin position="78"/>
        <end position="90"/>
    </location>
</feature>